<proteinExistence type="predicted"/>
<comment type="catalytic activity">
    <reaction evidence="2">
        <text>2,5-diamino-6-hydroxy-4-(5-phosphoribosylamino)-pyrimidine + H2O = 2,5,6-triamino-4-hydroxypyrimidine + D-ribose 5-phosphate</text>
        <dbReference type="Rhea" id="RHEA:23436"/>
        <dbReference type="ChEBI" id="CHEBI:15377"/>
        <dbReference type="ChEBI" id="CHEBI:58614"/>
        <dbReference type="ChEBI" id="CHEBI:78346"/>
        <dbReference type="ChEBI" id="CHEBI:137796"/>
    </reaction>
</comment>
<dbReference type="CDD" id="cd15457">
    <property type="entry name" value="NADAR"/>
    <property type="match status" value="1"/>
</dbReference>
<name>A0A1A7BTI4_9BURK</name>
<dbReference type="STRING" id="1747903.ASR47_1001328"/>
<evidence type="ECO:0000313" key="4">
    <source>
        <dbReference type="EMBL" id="OBV36851.1"/>
    </source>
</evidence>
<protein>
    <recommendedName>
        <fullName evidence="3">NADAR domain-containing protein</fullName>
    </recommendedName>
</protein>
<comment type="caution">
    <text evidence="4">The sequence shown here is derived from an EMBL/GenBank/DDBJ whole genome shotgun (WGS) entry which is preliminary data.</text>
</comment>
<dbReference type="InterPro" id="IPR037238">
    <property type="entry name" value="YbiA-like_sf"/>
</dbReference>
<evidence type="ECO:0000259" key="3">
    <source>
        <dbReference type="Pfam" id="PF08719"/>
    </source>
</evidence>
<evidence type="ECO:0000256" key="2">
    <source>
        <dbReference type="ARBA" id="ARBA00000751"/>
    </source>
</evidence>
<evidence type="ECO:0000313" key="5">
    <source>
        <dbReference type="Proteomes" id="UP000092713"/>
    </source>
</evidence>
<dbReference type="SUPFAM" id="SSF143990">
    <property type="entry name" value="YbiA-like"/>
    <property type="match status" value="1"/>
</dbReference>
<dbReference type="OrthoDB" id="67297at2"/>
<dbReference type="Pfam" id="PF08719">
    <property type="entry name" value="NADAR"/>
    <property type="match status" value="1"/>
</dbReference>
<dbReference type="RefSeq" id="WP_065310623.1">
    <property type="nucleotide sequence ID" value="NZ_LOCQ01000062.1"/>
</dbReference>
<accession>A0A1A7BTI4</accession>
<feature type="domain" description="NADAR" evidence="3">
    <location>
        <begin position="24"/>
        <end position="182"/>
    </location>
</feature>
<dbReference type="Gene3D" id="1.10.357.40">
    <property type="entry name" value="YbiA-like"/>
    <property type="match status" value="1"/>
</dbReference>
<dbReference type="InterPro" id="IPR012816">
    <property type="entry name" value="NADAR"/>
</dbReference>
<dbReference type="PATRIC" id="fig|1747903.4.peg.341"/>
<comment type="catalytic activity">
    <reaction evidence="1">
        <text>5-amino-6-(5-phospho-D-ribosylamino)uracil + H2O = 5,6-diaminouracil + D-ribose 5-phosphate</text>
        <dbReference type="Rhea" id="RHEA:55020"/>
        <dbReference type="ChEBI" id="CHEBI:15377"/>
        <dbReference type="ChEBI" id="CHEBI:46252"/>
        <dbReference type="ChEBI" id="CHEBI:58453"/>
        <dbReference type="ChEBI" id="CHEBI:78346"/>
    </reaction>
</comment>
<organism evidence="4 5">
    <name type="scientific">Janthinobacterium psychrotolerans</name>
    <dbReference type="NCBI Taxonomy" id="1747903"/>
    <lineage>
        <taxon>Bacteria</taxon>
        <taxon>Pseudomonadati</taxon>
        <taxon>Pseudomonadota</taxon>
        <taxon>Betaproteobacteria</taxon>
        <taxon>Burkholderiales</taxon>
        <taxon>Oxalobacteraceae</taxon>
        <taxon>Janthinobacterium</taxon>
    </lineage>
</organism>
<reference evidence="4 5" key="1">
    <citation type="submission" date="2016-04" db="EMBL/GenBank/DDBJ databases">
        <title>Draft genome sequence of Janthinobacterium psychrotolerans sp. nov., isolated from freshwater sediments in Denmark.</title>
        <authorList>
            <person name="Gong X."/>
            <person name="Skrivergaard S."/>
            <person name="Korsgaard B.S."/>
            <person name="Schreiber L."/>
            <person name="Marshall I.P."/>
            <person name="Finster K."/>
            <person name="Schramm A."/>
        </authorList>
    </citation>
    <scope>NUCLEOTIDE SEQUENCE [LARGE SCALE GENOMIC DNA]</scope>
    <source>
        <strain evidence="4 5">S3-2</strain>
    </source>
</reference>
<dbReference type="NCBIfam" id="TIGR02464">
    <property type="entry name" value="ribofla_fusion"/>
    <property type="match status" value="1"/>
</dbReference>
<keyword evidence="5" id="KW-1185">Reference proteome</keyword>
<dbReference type="EMBL" id="LOCQ01000062">
    <property type="protein sequence ID" value="OBV36851.1"/>
    <property type="molecule type" value="Genomic_DNA"/>
</dbReference>
<sequence>MQINNVEQLKAWIAAGGVPDYLHFWGHTPAQPQLADKSCLSQWFPSPFSLAGVRYATAEHYMMAQKAALFGDTKVQARIVAAERPSEVKKLGREVANFDAKTWEAARAAIVYDGNYAKFSQKPALRKFLLATGERIIVEASPVDRIWGVGLASDNARILDPATWDGLNLLGFELMKVRAALRGS</sequence>
<evidence type="ECO:0000256" key="1">
    <source>
        <dbReference type="ARBA" id="ARBA00000022"/>
    </source>
</evidence>
<dbReference type="AlphaFoldDB" id="A0A1A7BTI4"/>
<gene>
    <name evidence="4" type="ORF">ASR47_1001328</name>
</gene>
<dbReference type="Proteomes" id="UP000092713">
    <property type="component" value="Unassembled WGS sequence"/>
</dbReference>